<dbReference type="EMBL" id="ANJA01000605">
    <property type="protein sequence ID" value="ETO82930.1"/>
    <property type="molecule type" value="Genomic_DNA"/>
</dbReference>
<sequence length="35" mass="3932">MSGATSQTPQHVVVENKDPIRYDRGAFETRASRAR</sequence>
<reference evidence="1 2" key="1">
    <citation type="submission" date="2013-11" db="EMBL/GenBank/DDBJ databases">
        <title>The Genome Sequence of Phytophthora parasitica P1976.</title>
        <authorList>
            <consortium name="The Broad Institute Genomics Platform"/>
            <person name="Russ C."/>
            <person name="Tyler B."/>
            <person name="Panabieres F."/>
            <person name="Shan W."/>
            <person name="Tripathy S."/>
            <person name="Grunwald N."/>
            <person name="Machado M."/>
            <person name="Johnson C.S."/>
            <person name="Walker B."/>
            <person name="Young S."/>
            <person name="Zeng Q."/>
            <person name="Gargeya S."/>
            <person name="Fitzgerald M."/>
            <person name="Haas B."/>
            <person name="Abouelleil A."/>
            <person name="Allen A.W."/>
            <person name="Alvarado L."/>
            <person name="Arachchi H.M."/>
            <person name="Berlin A.M."/>
            <person name="Chapman S.B."/>
            <person name="Gainer-Dewar J."/>
            <person name="Goldberg J."/>
            <person name="Griggs A."/>
            <person name="Gujja S."/>
            <person name="Hansen M."/>
            <person name="Howarth C."/>
            <person name="Imamovic A."/>
            <person name="Ireland A."/>
            <person name="Larimer J."/>
            <person name="McCowan C."/>
            <person name="Murphy C."/>
            <person name="Pearson M."/>
            <person name="Poon T.W."/>
            <person name="Priest M."/>
            <person name="Roberts A."/>
            <person name="Saif S."/>
            <person name="Shea T."/>
            <person name="Sisk P."/>
            <person name="Sykes S."/>
            <person name="Wortman J."/>
            <person name="Nusbaum C."/>
            <person name="Birren B."/>
        </authorList>
    </citation>
    <scope>NUCLEOTIDE SEQUENCE [LARGE SCALE GENOMIC DNA]</scope>
    <source>
        <strain evidence="1 2">P1976</strain>
    </source>
</reference>
<organism evidence="1 2">
    <name type="scientific">Phytophthora nicotianae P1976</name>
    <dbReference type="NCBI Taxonomy" id="1317066"/>
    <lineage>
        <taxon>Eukaryota</taxon>
        <taxon>Sar</taxon>
        <taxon>Stramenopiles</taxon>
        <taxon>Oomycota</taxon>
        <taxon>Peronosporomycetes</taxon>
        <taxon>Peronosporales</taxon>
        <taxon>Peronosporaceae</taxon>
        <taxon>Phytophthora</taxon>
    </lineage>
</organism>
<protein>
    <submittedName>
        <fullName evidence="1">Uncharacterized protein</fullName>
    </submittedName>
</protein>
<evidence type="ECO:0000313" key="2">
    <source>
        <dbReference type="Proteomes" id="UP000028582"/>
    </source>
</evidence>
<name>A0A081AVL9_PHYNI</name>
<proteinExistence type="predicted"/>
<dbReference type="Proteomes" id="UP000028582">
    <property type="component" value="Unassembled WGS sequence"/>
</dbReference>
<evidence type="ECO:0000313" key="1">
    <source>
        <dbReference type="EMBL" id="ETO82930.1"/>
    </source>
</evidence>
<comment type="caution">
    <text evidence="1">The sequence shown here is derived from an EMBL/GenBank/DDBJ whole genome shotgun (WGS) entry which is preliminary data.</text>
</comment>
<accession>A0A081AVL9</accession>
<gene>
    <name evidence="1" type="ORF">F444_02984</name>
</gene>
<dbReference type="AlphaFoldDB" id="A0A081AVL9"/>